<evidence type="ECO:0000256" key="1">
    <source>
        <dbReference type="SAM" id="MobiDB-lite"/>
    </source>
</evidence>
<feature type="region of interest" description="Disordered" evidence="1">
    <location>
        <begin position="305"/>
        <end position="328"/>
    </location>
</feature>
<feature type="region of interest" description="Disordered" evidence="1">
    <location>
        <begin position="112"/>
        <end position="133"/>
    </location>
</feature>
<gene>
    <name evidence="4" type="primary">tspA</name>
    <name evidence="4" type="ORF">NCTC12742_00618</name>
</gene>
<accession>A0A448VKK1</accession>
<proteinExistence type="predicted"/>
<evidence type="ECO:0000256" key="2">
    <source>
        <dbReference type="SAM" id="SignalP"/>
    </source>
</evidence>
<keyword evidence="5" id="KW-1185">Reference proteome</keyword>
<feature type="signal peptide" evidence="2">
    <location>
        <begin position="1"/>
        <end position="24"/>
    </location>
</feature>
<dbReference type="InterPro" id="IPR038440">
    <property type="entry name" value="FimV_C_sf"/>
</dbReference>
<name>A0A448VKK1_9NEIS</name>
<dbReference type="Gene3D" id="3.10.350.10">
    <property type="entry name" value="LysM domain"/>
    <property type="match status" value="1"/>
</dbReference>
<dbReference type="SMART" id="SM00257">
    <property type="entry name" value="LysM"/>
    <property type="match status" value="1"/>
</dbReference>
<feature type="compositionally biased region" description="Basic and acidic residues" evidence="1">
    <location>
        <begin position="162"/>
        <end position="174"/>
    </location>
</feature>
<dbReference type="STRING" id="28091.SAMEA3174300_01240"/>
<evidence type="ECO:0000313" key="4">
    <source>
        <dbReference type="EMBL" id="VEJ50296.1"/>
    </source>
</evidence>
<keyword evidence="2" id="KW-0732">Signal</keyword>
<dbReference type="OrthoDB" id="5298707at2"/>
<dbReference type="CDD" id="cd00118">
    <property type="entry name" value="LysM"/>
    <property type="match status" value="1"/>
</dbReference>
<evidence type="ECO:0000313" key="5">
    <source>
        <dbReference type="Proteomes" id="UP000272771"/>
    </source>
</evidence>
<feature type="chain" id="PRO_5019084864" evidence="2">
    <location>
        <begin position="25"/>
        <end position="742"/>
    </location>
</feature>
<dbReference type="Proteomes" id="UP000272771">
    <property type="component" value="Chromosome"/>
</dbReference>
<dbReference type="RefSeq" id="WP_004282804.1">
    <property type="nucleotide sequence ID" value="NZ_CAUJRG010000004.1"/>
</dbReference>
<evidence type="ECO:0000259" key="3">
    <source>
        <dbReference type="PROSITE" id="PS51782"/>
    </source>
</evidence>
<dbReference type="InterPro" id="IPR018392">
    <property type="entry name" value="LysM"/>
</dbReference>
<sequence>MKKNYQIKLIALSVAMAASFSAVAGLGGLNIKSSLGEPFSATVTVTGEEAKYLLDGGKAEFSDGSLKGTVSASGDKAVINIRSNKAVQEPVLIFQMGVGSQTRQYTAIIDPPGYHAQPLQTQAQGSKNPPSTNINVHKIAKERVAEVVGGRSSAKQNTSNRAENKKDSDKEVKKQAAKAAAPARIAYGGKHIIRSGETLTQIAARIRPSGLTTYQTVQALVAANPELFSAHNADKIWPGNVLNIPTANELKGLAASGAKLQTEIPQAATPSENIADASKPAVETQAAQVEQTQVEQITVAQEAQAALQQPEQPASAPEVQASAVQQPMEELAASEVQAEQEVAASEEVAVVVEEAEKPEAPVAVNETDGGEEGFGWWKWLLIGGLAGALALLLLARRSPKKSEHAAVVPAVAEPEEDETKIFDDMVSSAIENDYGIKTEQPVARPTESKPLTKAEAAAVMAAGAVAGKTNAAAAQQPASELEIEDDFDDVFIEETSLKSEGCADDINLDMGRIDNQQTGILTGALTNDAETKAREEADWDNIESTESVYEPDPEPVYQPVEEIAYQTVEAVGATETVAALEQWNSANAEAEVDPAQDDEPLEFVMPSVEEASQNTEEAVVYGDNEDDDNSWLKMAEEDSGSSEFEPVDFDTVHAQIDQQAANRKVELVEWEDLNVSTADGGAGFISESVGMTAPLEAKYELAKMYIEIQDPEAARDTLLELIEESDGAILAKAKKLLEELDA</sequence>
<dbReference type="Gene3D" id="1.20.58.2200">
    <property type="match status" value="1"/>
</dbReference>
<dbReference type="NCBIfam" id="TIGR03504">
    <property type="entry name" value="FimV_Cterm"/>
    <property type="match status" value="1"/>
</dbReference>
<dbReference type="InterPro" id="IPR020011">
    <property type="entry name" value="FimV_C"/>
</dbReference>
<dbReference type="AlphaFoldDB" id="A0A448VKK1"/>
<dbReference type="EMBL" id="LR134533">
    <property type="protein sequence ID" value="VEJ50296.1"/>
    <property type="molecule type" value="Genomic_DNA"/>
</dbReference>
<protein>
    <submittedName>
        <fullName evidence="4">TspA protein</fullName>
    </submittedName>
</protein>
<feature type="domain" description="LysM" evidence="3">
    <location>
        <begin position="189"/>
        <end position="244"/>
    </location>
</feature>
<feature type="compositionally biased region" description="Low complexity" evidence="1">
    <location>
        <begin position="305"/>
        <end position="321"/>
    </location>
</feature>
<dbReference type="InterPro" id="IPR036779">
    <property type="entry name" value="LysM_dom_sf"/>
</dbReference>
<organism evidence="4 5">
    <name type="scientific">Neisseria weaveri</name>
    <dbReference type="NCBI Taxonomy" id="28091"/>
    <lineage>
        <taxon>Bacteria</taxon>
        <taxon>Pseudomonadati</taxon>
        <taxon>Pseudomonadota</taxon>
        <taxon>Betaproteobacteria</taxon>
        <taxon>Neisseriales</taxon>
        <taxon>Neisseriaceae</taxon>
        <taxon>Neisseria</taxon>
    </lineage>
</organism>
<reference evidence="4 5" key="1">
    <citation type="submission" date="2018-12" db="EMBL/GenBank/DDBJ databases">
        <authorList>
            <consortium name="Pathogen Informatics"/>
        </authorList>
    </citation>
    <scope>NUCLEOTIDE SEQUENCE [LARGE SCALE GENOMIC DNA]</scope>
    <source>
        <strain evidence="4 5">NCTC12742</strain>
    </source>
</reference>
<dbReference type="NCBIfam" id="TIGR03505">
    <property type="entry name" value="FimV_core"/>
    <property type="match status" value="1"/>
</dbReference>
<dbReference type="PROSITE" id="PS51782">
    <property type="entry name" value="LYSM"/>
    <property type="match status" value="1"/>
</dbReference>
<dbReference type="InterPro" id="IPR020012">
    <property type="entry name" value="LysM_FimV"/>
</dbReference>
<feature type="compositionally biased region" description="Polar residues" evidence="1">
    <location>
        <begin position="118"/>
        <end position="133"/>
    </location>
</feature>
<feature type="region of interest" description="Disordered" evidence="1">
    <location>
        <begin position="147"/>
        <end position="178"/>
    </location>
</feature>